<feature type="compositionally biased region" description="Basic and acidic residues" evidence="1">
    <location>
        <begin position="732"/>
        <end position="741"/>
    </location>
</feature>
<feature type="region of interest" description="Disordered" evidence="1">
    <location>
        <begin position="672"/>
        <end position="765"/>
    </location>
</feature>
<name>A0AAD9DCF6_9STRA</name>
<organism evidence="2 3">
    <name type="scientific">Skeletonema marinoi</name>
    <dbReference type="NCBI Taxonomy" id="267567"/>
    <lineage>
        <taxon>Eukaryota</taxon>
        <taxon>Sar</taxon>
        <taxon>Stramenopiles</taxon>
        <taxon>Ochrophyta</taxon>
        <taxon>Bacillariophyta</taxon>
        <taxon>Coscinodiscophyceae</taxon>
        <taxon>Thalassiosirophycidae</taxon>
        <taxon>Thalassiosirales</taxon>
        <taxon>Skeletonemataceae</taxon>
        <taxon>Skeletonema</taxon>
        <taxon>Skeletonema marinoi-dohrnii complex</taxon>
    </lineage>
</organism>
<feature type="compositionally biased region" description="Polar residues" evidence="1">
    <location>
        <begin position="749"/>
        <end position="758"/>
    </location>
</feature>
<comment type="caution">
    <text evidence="2">The sequence shown here is derived from an EMBL/GenBank/DDBJ whole genome shotgun (WGS) entry which is preliminary data.</text>
</comment>
<reference evidence="2" key="1">
    <citation type="submission" date="2023-06" db="EMBL/GenBank/DDBJ databases">
        <title>Survivors Of The Sea: Transcriptome response of Skeletonema marinoi to long-term dormancy.</title>
        <authorList>
            <person name="Pinder M.I.M."/>
            <person name="Kourtchenko O."/>
            <person name="Robertson E.K."/>
            <person name="Larsson T."/>
            <person name="Maumus F."/>
            <person name="Osuna-Cruz C.M."/>
            <person name="Vancaester E."/>
            <person name="Stenow R."/>
            <person name="Vandepoele K."/>
            <person name="Ploug H."/>
            <person name="Bruchert V."/>
            <person name="Godhe A."/>
            <person name="Topel M."/>
        </authorList>
    </citation>
    <scope>NUCLEOTIDE SEQUENCE</scope>
    <source>
        <strain evidence="2">R05AC</strain>
    </source>
</reference>
<feature type="compositionally biased region" description="Basic residues" evidence="1">
    <location>
        <begin position="633"/>
        <end position="642"/>
    </location>
</feature>
<feature type="compositionally biased region" description="Basic residues" evidence="1">
    <location>
        <begin position="305"/>
        <end position="317"/>
    </location>
</feature>
<proteinExistence type="predicted"/>
<feature type="compositionally biased region" description="Basic residues" evidence="1">
    <location>
        <begin position="612"/>
        <end position="622"/>
    </location>
</feature>
<feature type="region of interest" description="Disordered" evidence="1">
    <location>
        <begin position="604"/>
        <end position="649"/>
    </location>
</feature>
<feature type="compositionally biased region" description="Polar residues" evidence="1">
    <location>
        <begin position="421"/>
        <end position="432"/>
    </location>
</feature>
<dbReference type="EMBL" id="JATAAI010000015">
    <property type="protein sequence ID" value="KAK1740834.1"/>
    <property type="molecule type" value="Genomic_DNA"/>
</dbReference>
<feature type="region of interest" description="Disordered" evidence="1">
    <location>
        <begin position="412"/>
        <end position="435"/>
    </location>
</feature>
<accession>A0AAD9DCF6</accession>
<protein>
    <submittedName>
        <fullName evidence="2">Uncharacterized protein</fullName>
    </submittedName>
</protein>
<dbReference type="Proteomes" id="UP001224775">
    <property type="component" value="Unassembled WGS sequence"/>
</dbReference>
<dbReference type="AlphaFoldDB" id="A0AAD9DCF6"/>
<feature type="compositionally biased region" description="Polar residues" evidence="1">
    <location>
        <begin position="694"/>
        <end position="703"/>
    </location>
</feature>
<feature type="region of interest" description="Disordered" evidence="1">
    <location>
        <begin position="305"/>
        <end position="331"/>
    </location>
</feature>
<sequence length="791" mass="86303">MLPYKIRKPVYSGASKHFLPEKPAAIRTDGDGTDAEQLEQLARDDPRLIGGNLQKAILLDLIGLRECFLERENGSASNVVVGTVAASSSPSHIHNAMLLPVGTSFERFKATFRDRRFGAIHTRTAPRNIDRGEYAQLLYSCCFYLLEESVENDGVDKFNLPRSIFSIFALYTLHQTNPLPMSPPTRQSTPRSKYGHLQEDALQEAWSVLPISREEQNLHRKSYKSPVRIDRKNYLLLIRLSDVCKAILAHSDGSSRHCGIAQDASYIIDKMIFTDNFFSYCEYHGPCGLEGLAGNPHFYKEHFVKQKKKPKKGKSKKNGASTFLPASSQLTQERLDKMKNDEHLTAILNLSDLSNAINTHKLNLQNVTTQLQKSRQPGGDLQPKQRELVENTLSGVHSQHAYFGMAAELNGESAPEASRAGNGSDTANSTQAKESDRNDLLPLIFSESFSSELRGNICEALADLNDDVALIRNSVMEEIRARNTTKEKVVIDTGTLIVVGAQGDKSGQSLNDILAFFDVQSETSDALEVNDGIDMEDVMSMATGAGKNALETLLMMAENKMDAGQLDDDSASNDESIAVGDTAMDDNSVATGSGMRALQNLLSQTTGGSTKHPTKRPAKAAKTKTVPSSDRPKRQKTKRATKKMNLEDEISVATGAGKNALSSLLTMAKTSVDSDELDDGSLSCHESIGEGDDNSTTGNATKQQAKRKKSPKKPKNSKSAPLASRQKRQKTKRDTKQSLQRDEEDDEVSMNNASTATGLSGKDDVSVASTTAAGKDALAALLSQVKNVEEV</sequence>
<evidence type="ECO:0000313" key="2">
    <source>
        <dbReference type="EMBL" id="KAK1740834.1"/>
    </source>
</evidence>
<gene>
    <name evidence="2" type="ORF">QTG54_008929</name>
</gene>
<evidence type="ECO:0000313" key="3">
    <source>
        <dbReference type="Proteomes" id="UP001224775"/>
    </source>
</evidence>
<evidence type="ECO:0000256" key="1">
    <source>
        <dbReference type="SAM" id="MobiDB-lite"/>
    </source>
</evidence>
<feature type="compositionally biased region" description="Basic residues" evidence="1">
    <location>
        <begin position="704"/>
        <end position="716"/>
    </location>
</feature>
<keyword evidence="3" id="KW-1185">Reference proteome</keyword>
<feature type="compositionally biased region" description="Polar residues" evidence="1">
    <location>
        <begin position="318"/>
        <end position="331"/>
    </location>
</feature>